<protein>
    <recommendedName>
        <fullName evidence="3">Minor capsid protein</fullName>
    </recommendedName>
</protein>
<dbReference type="OrthoDB" id="3035887at2"/>
<sequence>MVRSPRFLRPHTIIVRNHVGENEDGEEQLIDTTVGRVKFDGTYGITQSSRGITSSDTVVVVIDMHDYQSDKTYSKKLTDPSTQFTFATNDLIVYEGDTYMINQIKEISPRGTDPDFIEVYAS</sequence>
<reference evidence="1 2" key="1">
    <citation type="submission" date="2018-11" db="EMBL/GenBank/DDBJ databases">
        <title>Clostridium sp. nov., a member of the family Erysipelotrichaceae isolated from pig faeces.</title>
        <authorList>
            <person name="Chang Y.-H."/>
        </authorList>
    </citation>
    <scope>NUCLEOTIDE SEQUENCE [LARGE SCALE GENOMIC DNA]</scope>
    <source>
        <strain evidence="1 2">YH-panp20</strain>
    </source>
</reference>
<dbReference type="Proteomes" id="UP000276568">
    <property type="component" value="Unassembled WGS sequence"/>
</dbReference>
<evidence type="ECO:0000313" key="1">
    <source>
        <dbReference type="EMBL" id="RNM30700.1"/>
    </source>
</evidence>
<evidence type="ECO:0000313" key="2">
    <source>
        <dbReference type="Proteomes" id="UP000276568"/>
    </source>
</evidence>
<accession>A0A3N0I2H8</accession>
<keyword evidence="2" id="KW-1185">Reference proteome</keyword>
<comment type="caution">
    <text evidence="1">The sequence shown here is derived from an EMBL/GenBank/DDBJ whole genome shotgun (WGS) entry which is preliminary data.</text>
</comment>
<gene>
    <name evidence="1" type="ORF">EDX97_07930</name>
</gene>
<evidence type="ECO:0008006" key="3">
    <source>
        <dbReference type="Google" id="ProtNLM"/>
    </source>
</evidence>
<organism evidence="1 2">
    <name type="scientific">Absicoccus porci</name>
    <dbReference type="NCBI Taxonomy" id="2486576"/>
    <lineage>
        <taxon>Bacteria</taxon>
        <taxon>Bacillati</taxon>
        <taxon>Bacillota</taxon>
        <taxon>Erysipelotrichia</taxon>
        <taxon>Erysipelotrichales</taxon>
        <taxon>Erysipelotrichaceae</taxon>
        <taxon>Absicoccus</taxon>
    </lineage>
</organism>
<proteinExistence type="predicted"/>
<name>A0A3N0I2H8_9FIRM</name>
<dbReference type="AlphaFoldDB" id="A0A3N0I2H8"/>
<dbReference type="RefSeq" id="WP_128520607.1">
    <property type="nucleotide sequence ID" value="NZ_RJQC01000002.1"/>
</dbReference>
<dbReference type="EMBL" id="RJQC01000002">
    <property type="protein sequence ID" value="RNM30700.1"/>
    <property type="molecule type" value="Genomic_DNA"/>
</dbReference>